<dbReference type="RefSeq" id="WP_176442720.1">
    <property type="nucleotide sequence ID" value="NZ_FZOY01000001.1"/>
</dbReference>
<protein>
    <submittedName>
        <fullName evidence="1">Polyketide cyclase / dehydrase and lipid transport</fullName>
    </submittedName>
</protein>
<reference evidence="1 2" key="1">
    <citation type="submission" date="2017-06" db="EMBL/GenBank/DDBJ databases">
        <authorList>
            <person name="Kim H.J."/>
            <person name="Triplett B.A."/>
        </authorList>
    </citation>
    <scope>NUCLEOTIDE SEQUENCE [LARGE SCALE GENOMIC DNA]</scope>
    <source>
        <strain evidence="1 2">DSM 29339</strain>
    </source>
</reference>
<keyword evidence="2" id="KW-1185">Reference proteome</keyword>
<accession>A0A239C326</accession>
<organism evidence="1 2">
    <name type="scientific">Tropicimonas sediminicola</name>
    <dbReference type="NCBI Taxonomy" id="1031541"/>
    <lineage>
        <taxon>Bacteria</taxon>
        <taxon>Pseudomonadati</taxon>
        <taxon>Pseudomonadota</taxon>
        <taxon>Alphaproteobacteria</taxon>
        <taxon>Rhodobacterales</taxon>
        <taxon>Roseobacteraceae</taxon>
        <taxon>Tropicimonas</taxon>
    </lineage>
</organism>
<sequence>MKLSTQEEIDAPIERIWAAVTNAGDYERQVRRKGVEVTRHSEGADLGVGTTWTAKFDFRGLQRELHTEISTFDAPNLLVLDSVVGGVDAVAQVELTELPGNRTRLAASVDMKPTSIPGRVLIQTLRLAKTTLTNRFQRRVRRFAREMEQL</sequence>
<dbReference type="AlphaFoldDB" id="A0A239C326"/>
<gene>
    <name evidence="1" type="ORF">SAMN05421757_10130</name>
</gene>
<dbReference type="Proteomes" id="UP000198426">
    <property type="component" value="Unassembled WGS sequence"/>
</dbReference>
<dbReference type="SUPFAM" id="SSF55961">
    <property type="entry name" value="Bet v1-like"/>
    <property type="match status" value="1"/>
</dbReference>
<evidence type="ECO:0000313" key="2">
    <source>
        <dbReference type="Proteomes" id="UP000198426"/>
    </source>
</evidence>
<dbReference type="InterPro" id="IPR019587">
    <property type="entry name" value="Polyketide_cyclase/dehydratase"/>
</dbReference>
<name>A0A239C326_9RHOB</name>
<dbReference type="Gene3D" id="3.30.530.20">
    <property type="match status" value="1"/>
</dbReference>
<dbReference type="CDD" id="cd07812">
    <property type="entry name" value="SRPBCC"/>
    <property type="match status" value="1"/>
</dbReference>
<dbReference type="Pfam" id="PF10604">
    <property type="entry name" value="Polyketide_cyc2"/>
    <property type="match status" value="1"/>
</dbReference>
<dbReference type="EMBL" id="FZOY01000001">
    <property type="protein sequence ID" value="SNS13814.1"/>
    <property type="molecule type" value="Genomic_DNA"/>
</dbReference>
<proteinExistence type="predicted"/>
<evidence type="ECO:0000313" key="1">
    <source>
        <dbReference type="EMBL" id="SNS13814.1"/>
    </source>
</evidence>
<dbReference type="InterPro" id="IPR023393">
    <property type="entry name" value="START-like_dom_sf"/>
</dbReference>